<comment type="subcellular location">
    <subcellularLocation>
        <location evidence="1">Cell membrane</location>
        <topology evidence="1">Multi-pass membrane protein</topology>
    </subcellularLocation>
</comment>
<accession>A0A366EAD8</accession>
<dbReference type="PIRSF" id="PIRSF038958">
    <property type="entry name" value="PG_synth_SpoVB"/>
    <property type="match status" value="1"/>
</dbReference>
<feature type="transmembrane region" description="Helical" evidence="6">
    <location>
        <begin position="299"/>
        <end position="319"/>
    </location>
</feature>
<feature type="transmembrane region" description="Helical" evidence="6">
    <location>
        <begin position="87"/>
        <end position="107"/>
    </location>
</feature>
<feature type="transmembrane region" description="Helical" evidence="6">
    <location>
        <begin position="47"/>
        <end position="66"/>
    </location>
</feature>
<keyword evidence="2" id="KW-1003">Cell membrane</keyword>
<dbReference type="Proteomes" id="UP000252254">
    <property type="component" value="Unassembled WGS sequence"/>
</dbReference>
<evidence type="ECO:0000256" key="2">
    <source>
        <dbReference type="ARBA" id="ARBA00022475"/>
    </source>
</evidence>
<reference evidence="7 8" key="1">
    <citation type="submission" date="2018-06" db="EMBL/GenBank/DDBJ databases">
        <title>Genomic Encyclopedia of Type Strains, Phase IV (KMG-IV): sequencing the most valuable type-strain genomes for metagenomic binning, comparative biology and taxonomic classification.</title>
        <authorList>
            <person name="Goeker M."/>
        </authorList>
    </citation>
    <scope>NUCLEOTIDE SEQUENCE [LARGE SCALE GENOMIC DNA]</scope>
    <source>
        <strain evidence="7 8">DSM 15140</strain>
    </source>
</reference>
<dbReference type="PANTHER" id="PTHR30250">
    <property type="entry name" value="PST FAMILY PREDICTED COLANIC ACID TRANSPORTER"/>
    <property type="match status" value="1"/>
</dbReference>
<evidence type="ECO:0000256" key="1">
    <source>
        <dbReference type="ARBA" id="ARBA00004651"/>
    </source>
</evidence>
<name>A0A366EAD8_9BACI</name>
<evidence type="ECO:0000313" key="8">
    <source>
        <dbReference type="Proteomes" id="UP000252254"/>
    </source>
</evidence>
<sequence length="546" mass="60341">MSKSTILRGTLLLTGATFLSKFLGMIYTIPFESLVGASGAKLYGLAYGPYTIFLSLSTVGIPLAVSKFVSKYNSLGDYKTSIQMYKLALRFMLVTGIVAFLIMFLGADLLAKLYIPKEAVGITESDVSMVLKMLSFALLIIPIMSITRGFFQGNESMGPTSISQIVEQIVRIGFLLVAVLLIIKVYNGSTTLAIGFATFSAFIGAIASGIVLIWYWKKRKPYIDRQLNQQVTTYKLSTRMMFNELFRYAGPFVIVGLAIPLYQQIDAITFERTMISIGLTSSSYIDNAFSTINFYGHKLVMIPITLATGMSLASLPTLTKSFVEKNREQLFKQINQSLQVVLLLVIPAVLGMSVLSSEVWGAFYGLDKYINLNASLLGWYAPVALFFGLFSVTASILQSISQQNYAIISLIAGLLLKGLLNIPFMHLFEAKGAIIATLIASFVTVLLNIMRIKLAIQFSLRQITKRTILIGIFTAIMVLVVLLSKWVLQFWISYTDGRLASIAILTVSVLAGASVYLWLSYVSTLLEHVLGSRIGFIDRLFKRKRA</sequence>
<evidence type="ECO:0000256" key="5">
    <source>
        <dbReference type="ARBA" id="ARBA00023136"/>
    </source>
</evidence>
<feature type="transmembrane region" description="Helical" evidence="6">
    <location>
        <begin position="468"/>
        <end position="487"/>
    </location>
</feature>
<keyword evidence="4 6" id="KW-1133">Transmembrane helix</keyword>
<dbReference type="Pfam" id="PF01943">
    <property type="entry name" value="Polysacc_synt"/>
    <property type="match status" value="1"/>
</dbReference>
<feature type="transmembrane region" description="Helical" evidence="6">
    <location>
        <begin position="377"/>
        <end position="397"/>
    </location>
</feature>
<proteinExistence type="predicted"/>
<dbReference type="RefSeq" id="WP_113868210.1">
    <property type="nucleotide sequence ID" value="NZ_BAABQN010000003.1"/>
</dbReference>
<keyword evidence="3 6" id="KW-0812">Transmembrane</keyword>
<dbReference type="EMBL" id="QNRI01000004">
    <property type="protein sequence ID" value="RBO99336.1"/>
    <property type="molecule type" value="Genomic_DNA"/>
</dbReference>
<feature type="transmembrane region" description="Helical" evidence="6">
    <location>
        <begin position="430"/>
        <end position="447"/>
    </location>
</feature>
<keyword evidence="5 6" id="KW-0472">Membrane</keyword>
<evidence type="ECO:0000313" key="7">
    <source>
        <dbReference type="EMBL" id="RBO99336.1"/>
    </source>
</evidence>
<dbReference type="PANTHER" id="PTHR30250:SF21">
    <property type="entry name" value="LIPID II FLIPPASE MURJ"/>
    <property type="match status" value="1"/>
</dbReference>
<dbReference type="GO" id="GO:0005886">
    <property type="term" value="C:plasma membrane"/>
    <property type="evidence" value="ECO:0007669"/>
    <property type="project" value="UniProtKB-SubCell"/>
</dbReference>
<evidence type="ECO:0000256" key="6">
    <source>
        <dbReference type="SAM" id="Phobius"/>
    </source>
</evidence>
<feature type="transmembrane region" description="Helical" evidence="6">
    <location>
        <begin position="127"/>
        <end position="147"/>
    </location>
</feature>
<dbReference type="CDD" id="cd13124">
    <property type="entry name" value="MATE_SpoVB_like"/>
    <property type="match status" value="1"/>
</dbReference>
<feature type="transmembrane region" description="Helical" evidence="6">
    <location>
        <begin position="245"/>
        <end position="265"/>
    </location>
</feature>
<protein>
    <submittedName>
        <fullName evidence="7">O-antigen/teichoic acid export membrane protein</fullName>
    </submittedName>
</protein>
<evidence type="ECO:0000256" key="4">
    <source>
        <dbReference type="ARBA" id="ARBA00022989"/>
    </source>
</evidence>
<feature type="transmembrane region" description="Helical" evidence="6">
    <location>
        <begin position="168"/>
        <end position="186"/>
    </location>
</feature>
<keyword evidence="8" id="KW-1185">Reference proteome</keyword>
<dbReference type="InterPro" id="IPR050833">
    <property type="entry name" value="Poly_Biosynth_Transport"/>
</dbReference>
<dbReference type="InterPro" id="IPR024923">
    <property type="entry name" value="PG_synth_SpoVB"/>
</dbReference>
<evidence type="ECO:0000256" key="3">
    <source>
        <dbReference type="ARBA" id="ARBA00022692"/>
    </source>
</evidence>
<gene>
    <name evidence="7" type="ORF">DES48_1044</name>
</gene>
<feature type="transmembrane region" description="Helical" evidence="6">
    <location>
        <begin position="404"/>
        <end position="424"/>
    </location>
</feature>
<dbReference type="InterPro" id="IPR002797">
    <property type="entry name" value="Polysacc_synth"/>
</dbReference>
<dbReference type="OrthoDB" id="9775950at2"/>
<feature type="transmembrane region" description="Helical" evidence="6">
    <location>
        <begin position="340"/>
        <end position="365"/>
    </location>
</feature>
<organism evidence="7 8">
    <name type="scientific">Paraliobacillus ryukyuensis</name>
    <dbReference type="NCBI Taxonomy" id="200904"/>
    <lineage>
        <taxon>Bacteria</taxon>
        <taxon>Bacillati</taxon>
        <taxon>Bacillota</taxon>
        <taxon>Bacilli</taxon>
        <taxon>Bacillales</taxon>
        <taxon>Bacillaceae</taxon>
        <taxon>Paraliobacillus</taxon>
    </lineage>
</organism>
<feature type="transmembrane region" description="Helical" evidence="6">
    <location>
        <begin position="499"/>
        <end position="519"/>
    </location>
</feature>
<feature type="transmembrane region" description="Helical" evidence="6">
    <location>
        <begin position="192"/>
        <end position="216"/>
    </location>
</feature>
<dbReference type="AlphaFoldDB" id="A0A366EAD8"/>
<dbReference type="STRING" id="200904.GCA_900168775_02195"/>
<comment type="caution">
    <text evidence="7">The sequence shown here is derived from an EMBL/GenBank/DDBJ whole genome shotgun (WGS) entry which is preliminary data.</text>
</comment>